<dbReference type="GO" id="GO:0000166">
    <property type="term" value="F:nucleotide binding"/>
    <property type="evidence" value="ECO:0007669"/>
    <property type="project" value="UniProtKB-KW"/>
</dbReference>
<reference evidence="6" key="1">
    <citation type="journal article" date="2020" name="bioRxiv">
        <title>Single mosquito metatranscriptomics identifies vectors, emerging pathogens and reservoirs in one assay.</title>
        <authorList>
            <person name="Batson J."/>
            <person name="Dudas G."/>
            <person name="Haas-Stapleton E."/>
            <person name="Kistler A.L."/>
            <person name="Li L.M."/>
            <person name="Logan P."/>
            <person name="Ratnasiri K."/>
            <person name="Retallack H."/>
        </authorList>
    </citation>
    <scope>NUCLEOTIDE SEQUENCE</scope>
    <source>
        <strain evidence="6">CMS001_050_ALCO</strain>
    </source>
</reference>
<proteinExistence type="predicted"/>
<accession>A0A894KDQ0</accession>
<dbReference type="GO" id="GO:0003968">
    <property type="term" value="F:RNA-directed RNA polymerase activity"/>
    <property type="evidence" value="ECO:0007669"/>
    <property type="project" value="UniProtKB-KW"/>
</dbReference>
<dbReference type="GO" id="GO:0006351">
    <property type="term" value="P:DNA-templated transcription"/>
    <property type="evidence" value="ECO:0007669"/>
    <property type="project" value="InterPro"/>
</dbReference>
<dbReference type="InterPro" id="IPR043502">
    <property type="entry name" value="DNA/RNA_pol_sf"/>
</dbReference>
<keyword evidence="2 5" id="KW-0548">Nucleotidyltransferase</keyword>
<evidence type="ECO:0000256" key="5">
    <source>
        <dbReference type="RuleBase" id="RU364050"/>
    </source>
</evidence>
<evidence type="ECO:0000256" key="4">
    <source>
        <dbReference type="ARBA" id="ARBA00048744"/>
    </source>
</evidence>
<keyword evidence="1 5" id="KW-0808">Transferase</keyword>
<sequence length="1018" mass="114960">MCNYISKKGPTPYTERDRQWIVCKPFRASFMNGKGILICRTCKTLISRNPRLRTRDPTVYGLPAAEERYFSPHLCVLSNLIEVEKNYRLGILGDQLFEVWMAINGKDYQLGTGAECMRLWKEVEDITDARSPLPDSWYSGLGAIPKFVKLLPCPRHKCFYVSVKWNEINNNKHAMDWFQRIWPYTSSADAVKTTVNAGNLIWHIRNKAGLTRAYDKWAPLFSVALPNVTITCMLIHLIANPEVEVMFDLWACHSMCCMDVETYREFTKAVSVAIRRTSKMPNGRAATMREVCSLAGWELSTGRSLNKSDWVEERRKRTIEYVPLSLPTDGKQDRITNERYLVRLRRVLREVMSPAVRSLKRKYSWRDHVENRQSWVSSGSTGGKCLKLETGEQIRLNKHSYFEQLTTSEMVAWLDSPPEIRATGSEKMEPGKKRAIYGSDPKDYSIHDYVIRTVEGSLNRIDGIESGLMGPDAIASMVRRIHQVKEPDMEGTMIDYTDFNYQHTLDAQVAVFSVLAELFEARGYHPDMIKACKWTAESFQHQYVRFPTLGPGYVEVTQGMFSGVRPTNFINTVLNLAYFQVAKDWVFTELGLSADGLYNLHQGDDVWISNKSRLWAIAVYQAMAASGLQFQGSKQMFDKGRGEFLRVMYTREGCLGYPARAVASLVVKPIQNTEIVSPAERATALDEHIKVLRRRGFSEEGCEVLWSAIVPYAAKSKLREMRANIPIPILIKAKGDGGLGLSVPGRAPMSSEQVARIPKMELRSVVLERSIPDLMARDWLRVLSKSYCKAFKSEAVVSALHRANVCDSLSATDRTQALMAHMKELGRWLAKVKPGSVQCTTAEYNRLLEGSDAGEQVNARLRTICSGALPKLDQGKRVMSEVINTCISSSPFKSVEMTRVATGLNDLAAAKLAVGLAPNQSQRDVALRFMDSVEVACGPGVLRAVIEGLRANASIFLGEVHPVVLYWIHDLAVDQAISEAVSHKERDVTRVRSLVERRFLEHLRSARKQPELMEISRY</sequence>
<protein>
    <recommendedName>
        <fullName evidence="5">RNA-directed RNA polymerase</fullName>
        <ecNumber evidence="5">2.7.7.48</ecNumber>
    </recommendedName>
</protein>
<dbReference type="EMBL" id="MW434950">
    <property type="protein sequence ID" value="QRW42119.1"/>
    <property type="molecule type" value="Genomic_RNA"/>
</dbReference>
<comment type="catalytic activity">
    <reaction evidence="4 5">
        <text>RNA(n) + a ribonucleoside 5'-triphosphate = RNA(n+1) + diphosphate</text>
        <dbReference type="Rhea" id="RHEA:21248"/>
        <dbReference type="Rhea" id="RHEA-COMP:14527"/>
        <dbReference type="Rhea" id="RHEA-COMP:17342"/>
        <dbReference type="ChEBI" id="CHEBI:33019"/>
        <dbReference type="ChEBI" id="CHEBI:61557"/>
        <dbReference type="ChEBI" id="CHEBI:140395"/>
        <dbReference type="EC" id="2.7.7.48"/>
    </reaction>
</comment>
<evidence type="ECO:0000256" key="1">
    <source>
        <dbReference type="ARBA" id="ARBA00022679"/>
    </source>
</evidence>
<evidence type="ECO:0000313" key="6">
    <source>
        <dbReference type="EMBL" id="QRW42119.1"/>
    </source>
</evidence>
<dbReference type="GO" id="GO:0003723">
    <property type="term" value="F:RNA binding"/>
    <property type="evidence" value="ECO:0007669"/>
    <property type="project" value="InterPro"/>
</dbReference>
<name>A0A894KDQ0_9VIRU</name>
<dbReference type="Pfam" id="PF02123">
    <property type="entry name" value="RdRP_4"/>
    <property type="match status" value="1"/>
</dbReference>
<dbReference type="EC" id="2.7.7.48" evidence="5"/>
<dbReference type="SUPFAM" id="SSF56672">
    <property type="entry name" value="DNA/RNA polymerases"/>
    <property type="match status" value="1"/>
</dbReference>
<keyword evidence="5" id="KW-0693">Viral RNA replication</keyword>
<keyword evidence="5 6" id="KW-0696">RNA-directed RNA polymerase</keyword>
<evidence type="ECO:0000256" key="2">
    <source>
        <dbReference type="ARBA" id="ARBA00022695"/>
    </source>
</evidence>
<evidence type="ECO:0000256" key="3">
    <source>
        <dbReference type="ARBA" id="ARBA00022741"/>
    </source>
</evidence>
<keyword evidence="3 5" id="KW-0547">Nucleotide-binding</keyword>
<dbReference type="InterPro" id="IPR001795">
    <property type="entry name" value="RNA-dir_pol_luteovirus"/>
</dbReference>
<organism evidence="6">
    <name type="scientific">Lotchka virus</name>
    <dbReference type="NCBI Taxonomy" id="2800926"/>
    <lineage>
        <taxon>Viruses</taxon>
        <taxon>Riboviria</taxon>
    </lineage>
</organism>